<dbReference type="Gene3D" id="3.40.190.10">
    <property type="entry name" value="Periplasmic binding protein-like II"/>
    <property type="match status" value="2"/>
</dbReference>
<proteinExistence type="predicted"/>
<name>A0ABV0KM56_9CYAN</name>
<feature type="domain" description="Solute-binding protein family 3/N-terminal" evidence="2">
    <location>
        <begin position="29"/>
        <end position="257"/>
    </location>
</feature>
<dbReference type="Proteomes" id="UP001476950">
    <property type="component" value="Unassembled WGS sequence"/>
</dbReference>
<organism evidence="4 5">
    <name type="scientific">Stenomitos frigidus AS-A4</name>
    <dbReference type="NCBI Taxonomy" id="2933935"/>
    <lineage>
        <taxon>Bacteria</taxon>
        <taxon>Bacillati</taxon>
        <taxon>Cyanobacteriota</taxon>
        <taxon>Cyanophyceae</taxon>
        <taxon>Leptolyngbyales</taxon>
        <taxon>Leptolyngbyaceae</taxon>
        <taxon>Stenomitos</taxon>
    </lineage>
</organism>
<keyword evidence="1" id="KW-0732">Signal</keyword>
<dbReference type="PANTHER" id="PTHR35936">
    <property type="entry name" value="MEMBRANE-BOUND LYTIC MUREIN TRANSGLYCOSYLASE F"/>
    <property type="match status" value="1"/>
</dbReference>
<evidence type="ECO:0000259" key="3">
    <source>
        <dbReference type="SMART" id="SM00079"/>
    </source>
</evidence>
<dbReference type="SMART" id="SM00062">
    <property type="entry name" value="PBPb"/>
    <property type="match status" value="1"/>
</dbReference>
<accession>A0ABV0KM56</accession>
<dbReference type="RefSeq" id="WP_348250516.1">
    <property type="nucleotide sequence ID" value="NZ_JAMPLM010000017.1"/>
</dbReference>
<comment type="caution">
    <text evidence="4">The sequence shown here is derived from an EMBL/GenBank/DDBJ whole genome shotgun (WGS) entry which is preliminary data.</text>
</comment>
<sequence>MLVTCLVIVSCGKAPEVSNSPSAAGMSSEITVATEDDYPPFDFLENGQHVGYNQALLDLIAKEKSLKIKQEILPFQGILAGIASNKYTASNSAIGITAKRAEVVDFTMPITELTNFFLIRKGDTTIKSTKDFAGKTIAVQQGGITAAVLKSHAEPELEKMGLKVGNVKEYSAFAEAYQDLLNKRVDLVFNNIVALKRLVSEKPDLYEIGGQVGPKVYASWAVKKGNKAMLDVLNDGLAKVKASGEMKALQEKWLKVTFDLPDTPVIPPA</sequence>
<feature type="domain" description="Ionotropic glutamate receptor C-terminal" evidence="3">
    <location>
        <begin position="29"/>
        <end position="256"/>
    </location>
</feature>
<evidence type="ECO:0000313" key="5">
    <source>
        <dbReference type="Proteomes" id="UP001476950"/>
    </source>
</evidence>
<evidence type="ECO:0000259" key="2">
    <source>
        <dbReference type="SMART" id="SM00062"/>
    </source>
</evidence>
<protein>
    <submittedName>
        <fullName evidence="4">Transporter substrate-binding domain-containing protein</fullName>
    </submittedName>
</protein>
<dbReference type="SUPFAM" id="SSF53850">
    <property type="entry name" value="Periplasmic binding protein-like II"/>
    <property type="match status" value="1"/>
</dbReference>
<dbReference type="Pfam" id="PF00497">
    <property type="entry name" value="SBP_bac_3"/>
    <property type="match status" value="1"/>
</dbReference>
<gene>
    <name evidence="4" type="ORF">NDI38_17925</name>
</gene>
<dbReference type="EMBL" id="JAMPLM010000017">
    <property type="protein sequence ID" value="MEP1060319.1"/>
    <property type="molecule type" value="Genomic_DNA"/>
</dbReference>
<dbReference type="InterPro" id="IPR001320">
    <property type="entry name" value="Iontro_rcpt_C"/>
</dbReference>
<reference evidence="4 5" key="1">
    <citation type="submission" date="2022-04" db="EMBL/GenBank/DDBJ databases">
        <title>Positive selection, recombination, and allopatry shape intraspecific diversity of widespread and dominant cyanobacteria.</title>
        <authorList>
            <person name="Wei J."/>
            <person name="Shu W."/>
            <person name="Hu C."/>
        </authorList>
    </citation>
    <scope>NUCLEOTIDE SEQUENCE [LARGE SCALE GENOMIC DNA]</scope>
    <source>
        <strain evidence="4 5">AS-A4</strain>
    </source>
</reference>
<evidence type="ECO:0000313" key="4">
    <source>
        <dbReference type="EMBL" id="MEP1060319.1"/>
    </source>
</evidence>
<dbReference type="SMART" id="SM00079">
    <property type="entry name" value="PBPe"/>
    <property type="match status" value="1"/>
</dbReference>
<dbReference type="PANTHER" id="PTHR35936:SF17">
    <property type="entry name" value="ARGININE-BINDING EXTRACELLULAR PROTEIN ARTP"/>
    <property type="match status" value="1"/>
</dbReference>
<evidence type="ECO:0000256" key="1">
    <source>
        <dbReference type="ARBA" id="ARBA00022729"/>
    </source>
</evidence>
<dbReference type="InterPro" id="IPR001638">
    <property type="entry name" value="Solute-binding_3/MltF_N"/>
</dbReference>
<keyword evidence="5" id="KW-1185">Reference proteome</keyword>